<name>A0A564YAU0_HYMDI</name>
<keyword evidence="2" id="KW-1185">Reference proteome</keyword>
<gene>
    <name evidence="1" type="ORF">WMSIL1_LOCUS4445</name>
</gene>
<evidence type="ECO:0000313" key="2">
    <source>
        <dbReference type="Proteomes" id="UP000321570"/>
    </source>
</evidence>
<protein>
    <submittedName>
        <fullName evidence="1">Uncharacterized protein</fullName>
    </submittedName>
</protein>
<dbReference type="InterPro" id="IPR031974">
    <property type="entry name" value="PDCD7"/>
</dbReference>
<dbReference type="Pfam" id="PF16021">
    <property type="entry name" value="PDCD7"/>
    <property type="match status" value="1"/>
</dbReference>
<sequence>MDPFHFPPPNEIFSNRPSLISAYQTGTRVLLPIPQISDPFQSIISDWESEISTRLNGKRNLLNSKKRMSLLDFKKKLSRWRTLLERPNNQSSVGELESLQQECTDSELLQIMKRKIERSCRRKRSRSEAPTVLRMGVGELLSRLDSNALPLKSECHLSEPLKFVKSPEDKQISEKYLEDLRKASRFCQEKLSILKKLDQLRNARIGQLRGQDRLIPQEIDNIFESRKASILNDLESAQMTINKLTIRIKNTQRKLVSQSTGITVDSISTDEIIPMGLPSSVRYALFGSFNYGGSTKWIKFYSQCNRNFSDFLRIRSSWDKYMVPANSIEASYDRHTPSKLPITWELPPSPS</sequence>
<proteinExistence type="predicted"/>
<dbReference type="EMBL" id="CABIJS010000123">
    <property type="protein sequence ID" value="VUZ44316.1"/>
    <property type="molecule type" value="Genomic_DNA"/>
</dbReference>
<accession>A0A564YAU0</accession>
<organism evidence="1 2">
    <name type="scientific">Hymenolepis diminuta</name>
    <name type="common">Rat tapeworm</name>
    <dbReference type="NCBI Taxonomy" id="6216"/>
    <lineage>
        <taxon>Eukaryota</taxon>
        <taxon>Metazoa</taxon>
        <taxon>Spiralia</taxon>
        <taxon>Lophotrochozoa</taxon>
        <taxon>Platyhelminthes</taxon>
        <taxon>Cestoda</taxon>
        <taxon>Eucestoda</taxon>
        <taxon>Cyclophyllidea</taxon>
        <taxon>Hymenolepididae</taxon>
        <taxon>Hymenolepis</taxon>
    </lineage>
</organism>
<dbReference type="Proteomes" id="UP000321570">
    <property type="component" value="Unassembled WGS sequence"/>
</dbReference>
<evidence type="ECO:0000313" key="1">
    <source>
        <dbReference type="EMBL" id="VUZ44316.1"/>
    </source>
</evidence>
<reference evidence="1 2" key="1">
    <citation type="submission" date="2019-07" db="EMBL/GenBank/DDBJ databases">
        <authorList>
            <person name="Jastrzebski P J."/>
            <person name="Paukszto L."/>
            <person name="Jastrzebski P J."/>
        </authorList>
    </citation>
    <scope>NUCLEOTIDE SEQUENCE [LARGE SCALE GENOMIC DNA]</scope>
    <source>
        <strain evidence="1 2">WMS-il1</strain>
    </source>
</reference>
<dbReference type="AlphaFoldDB" id="A0A564YAU0"/>